<feature type="region of interest" description="Disordered" evidence="1">
    <location>
        <begin position="1"/>
        <end position="23"/>
    </location>
</feature>
<feature type="compositionally biased region" description="Basic residues" evidence="1">
    <location>
        <begin position="1"/>
        <end position="15"/>
    </location>
</feature>
<reference evidence="2" key="1">
    <citation type="submission" date="2020-09" db="EMBL/GenBank/DDBJ databases">
        <title>Genome-Enabled Discovery of Anthraquinone Biosynthesis in Senna tora.</title>
        <authorList>
            <person name="Kang S.-H."/>
            <person name="Pandey R.P."/>
            <person name="Lee C.-M."/>
            <person name="Sim J.-S."/>
            <person name="Jeong J.-T."/>
            <person name="Choi B.-S."/>
            <person name="Jung M."/>
            <person name="Ginzburg D."/>
            <person name="Zhao K."/>
            <person name="Won S.Y."/>
            <person name="Oh T.-J."/>
            <person name="Yu Y."/>
            <person name="Kim N.-H."/>
            <person name="Lee O.R."/>
            <person name="Lee T.-H."/>
            <person name="Bashyal P."/>
            <person name="Kim T.-S."/>
            <person name="Lee W.-H."/>
            <person name="Kawkins C."/>
            <person name="Kim C.-K."/>
            <person name="Kim J.S."/>
            <person name="Ahn B.O."/>
            <person name="Rhee S.Y."/>
            <person name="Sohng J.K."/>
        </authorList>
    </citation>
    <scope>NUCLEOTIDE SEQUENCE</scope>
    <source>
        <tissue evidence="2">Leaf</tissue>
    </source>
</reference>
<proteinExistence type="predicted"/>
<organism evidence="2 3">
    <name type="scientific">Senna tora</name>
    <dbReference type="NCBI Taxonomy" id="362788"/>
    <lineage>
        <taxon>Eukaryota</taxon>
        <taxon>Viridiplantae</taxon>
        <taxon>Streptophyta</taxon>
        <taxon>Embryophyta</taxon>
        <taxon>Tracheophyta</taxon>
        <taxon>Spermatophyta</taxon>
        <taxon>Magnoliopsida</taxon>
        <taxon>eudicotyledons</taxon>
        <taxon>Gunneridae</taxon>
        <taxon>Pentapetalae</taxon>
        <taxon>rosids</taxon>
        <taxon>fabids</taxon>
        <taxon>Fabales</taxon>
        <taxon>Fabaceae</taxon>
        <taxon>Caesalpinioideae</taxon>
        <taxon>Cassia clade</taxon>
        <taxon>Senna</taxon>
    </lineage>
</organism>
<comment type="caution">
    <text evidence="2">The sequence shown here is derived from an EMBL/GenBank/DDBJ whole genome shotgun (WGS) entry which is preliminary data.</text>
</comment>
<protein>
    <submittedName>
        <fullName evidence="2">Uncharacterized protein</fullName>
    </submittedName>
</protein>
<dbReference type="Proteomes" id="UP000634136">
    <property type="component" value="Unassembled WGS sequence"/>
</dbReference>
<evidence type="ECO:0000313" key="2">
    <source>
        <dbReference type="EMBL" id="KAF7819520.1"/>
    </source>
</evidence>
<evidence type="ECO:0000313" key="3">
    <source>
        <dbReference type="Proteomes" id="UP000634136"/>
    </source>
</evidence>
<evidence type="ECO:0000256" key="1">
    <source>
        <dbReference type="SAM" id="MobiDB-lite"/>
    </source>
</evidence>
<dbReference type="EMBL" id="JAAIUW010000008">
    <property type="protein sequence ID" value="KAF7819520.1"/>
    <property type="molecule type" value="Genomic_DNA"/>
</dbReference>
<keyword evidence="3" id="KW-1185">Reference proteome</keyword>
<gene>
    <name evidence="2" type="ORF">G2W53_024975</name>
</gene>
<sequence>MEQKKYKARKSKPGVKKLAQIND</sequence>
<dbReference type="AlphaFoldDB" id="A0A834TE77"/>
<name>A0A834TE77_9FABA</name>
<accession>A0A834TE77</accession>